<dbReference type="EMBL" id="MCFH01000034">
    <property type="protein sequence ID" value="ORX46687.1"/>
    <property type="molecule type" value="Genomic_DNA"/>
</dbReference>
<feature type="compositionally biased region" description="Low complexity" evidence="2">
    <location>
        <begin position="346"/>
        <end position="360"/>
    </location>
</feature>
<comment type="caution">
    <text evidence="3">The sequence shown here is derived from an EMBL/GenBank/DDBJ whole genome shotgun (WGS) entry which is preliminary data.</text>
</comment>
<protein>
    <submittedName>
        <fullName evidence="3">Uncharacterized protein</fullName>
    </submittedName>
</protein>
<accession>A0A1Y1V4W0</accession>
<dbReference type="Proteomes" id="UP000193719">
    <property type="component" value="Unassembled WGS sequence"/>
</dbReference>
<proteinExistence type="predicted"/>
<reference evidence="3 4" key="1">
    <citation type="submission" date="2016-08" db="EMBL/GenBank/DDBJ databases">
        <title>Genomes of anaerobic fungi encode conserved fungal cellulosomes for biomass hydrolysis.</title>
        <authorList>
            <consortium name="DOE Joint Genome Institute"/>
            <person name="Haitjema C.H."/>
            <person name="Gilmore S.P."/>
            <person name="Henske J.K."/>
            <person name="Solomon K.V."/>
            <person name="De Groot R."/>
            <person name="Kuo A."/>
            <person name="Mondo S.J."/>
            <person name="Salamov A.A."/>
            <person name="Labutti K."/>
            <person name="Zhao Z."/>
            <person name="Chiniquy J."/>
            <person name="Barry K."/>
            <person name="Brewer H.M."/>
            <person name="Purvine S.O."/>
            <person name="Wright A.T."/>
            <person name="Boxma B."/>
            <person name="Van Alen T."/>
            <person name="Hackstein J.H."/>
            <person name="Baker S.E."/>
            <person name="Grigoriev I.V."/>
            <person name="O'Malley M.A."/>
        </authorList>
    </citation>
    <scope>NUCLEOTIDE SEQUENCE [LARGE SCALE GENOMIC DNA]</scope>
    <source>
        <strain evidence="4">finn</strain>
    </source>
</reference>
<reference evidence="3 4" key="2">
    <citation type="submission" date="2016-08" db="EMBL/GenBank/DDBJ databases">
        <title>Pervasive Adenine N6-methylation of Active Genes in Fungi.</title>
        <authorList>
            <consortium name="DOE Joint Genome Institute"/>
            <person name="Mondo S.J."/>
            <person name="Dannebaum R.O."/>
            <person name="Kuo R.C."/>
            <person name="Labutti K."/>
            <person name="Haridas S."/>
            <person name="Kuo A."/>
            <person name="Salamov A."/>
            <person name="Ahrendt S.R."/>
            <person name="Lipzen A."/>
            <person name="Sullivan W."/>
            <person name="Andreopoulos W.B."/>
            <person name="Clum A."/>
            <person name="Lindquist E."/>
            <person name="Daum C."/>
            <person name="Ramamoorthy G.K."/>
            <person name="Gryganskyi A."/>
            <person name="Culley D."/>
            <person name="Magnuson J.K."/>
            <person name="James T.Y."/>
            <person name="O'Malley M.A."/>
            <person name="Stajich J.E."/>
            <person name="Spatafora J.W."/>
            <person name="Visel A."/>
            <person name="Grigoriev I.V."/>
        </authorList>
    </citation>
    <scope>NUCLEOTIDE SEQUENCE [LARGE SCALE GENOMIC DNA]</scope>
    <source>
        <strain evidence="4">finn</strain>
    </source>
</reference>
<feature type="coiled-coil region" evidence="1">
    <location>
        <begin position="496"/>
        <end position="523"/>
    </location>
</feature>
<keyword evidence="1" id="KW-0175">Coiled coil</keyword>
<organism evidence="3 4">
    <name type="scientific">Piromyces finnis</name>
    <dbReference type="NCBI Taxonomy" id="1754191"/>
    <lineage>
        <taxon>Eukaryota</taxon>
        <taxon>Fungi</taxon>
        <taxon>Fungi incertae sedis</taxon>
        <taxon>Chytridiomycota</taxon>
        <taxon>Chytridiomycota incertae sedis</taxon>
        <taxon>Neocallimastigomycetes</taxon>
        <taxon>Neocallimastigales</taxon>
        <taxon>Neocallimastigaceae</taxon>
        <taxon>Piromyces</taxon>
    </lineage>
</organism>
<dbReference type="AlphaFoldDB" id="A0A1Y1V4W0"/>
<feature type="region of interest" description="Disordered" evidence="2">
    <location>
        <begin position="346"/>
        <end position="369"/>
    </location>
</feature>
<evidence type="ECO:0000313" key="3">
    <source>
        <dbReference type="EMBL" id="ORX46687.1"/>
    </source>
</evidence>
<name>A0A1Y1V4W0_9FUNG</name>
<evidence type="ECO:0000256" key="1">
    <source>
        <dbReference type="SAM" id="Coils"/>
    </source>
</evidence>
<evidence type="ECO:0000313" key="4">
    <source>
        <dbReference type="Proteomes" id="UP000193719"/>
    </source>
</evidence>
<dbReference type="OrthoDB" id="10492861at2759"/>
<gene>
    <name evidence="3" type="ORF">BCR36DRAFT_405630</name>
</gene>
<keyword evidence="4" id="KW-1185">Reference proteome</keyword>
<evidence type="ECO:0000256" key="2">
    <source>
        <dbReference type="SAM" id="MobiDB-lite"/>
    </source>
</evidence>
<sequence>MYPTRTSARIQQEKEIELNNQLLTFFNDFLKVTCKLSIINEDIINEDASRRDELGTNTVDIKDKDLDKLLSSNKKKKLLDTMNNIYKSLRAMCYSSVEEQIRREEEMRRKKVEDKLNKKIEGLKKELLTLKQSVIAEKVDKSIDTSQFKKELVQLSLLYKDERDIEENTDIFDNVEYHNSFISEIYHNSGKKIKENLTSDRKSLSMAFEGIDKEIQLINRILKEFLTRIETYQNRMNTMESVIKRLIPESDLNTRSELENSSYSPMTLLKILDQIRKIDSFVEKNKENIDSIPIIQKYTYKNEQDINDVKKKIDNTMNPLPVVSNPIVIPDDYHNFSNNNYNSGNNNFNNPTNYNSNTYNNGGGYMANKRQKTNENDYINKNNYRSGPNDLVPINSDQRTLNANTNGMFNRGRHNKNNLPPPLSINGNINYNYPPPPDTLTPSNSAIIAMENRINDLDKRLNFNFQILGDQIYDKHTQGIVEKFNEICAQMNTMHLKNVKNLTDDVENRLKAFQDEVNQSNLQYINDHIKAYNKSIIDTMEQSFKTITLQVNIWKRKMAEDLQVQFGHTIQELKLQILSLSKLPIPKDSGDYINLIEFLKDVFRWNWEKWKIEWTKEFYQCVKLLKQEYFQQPSSTTTTLENQSKH</sequence>